<keyword evidence="6" id="KW-0411">Iron-sulfur</keyword>
<keyword evidence="5" id="KW-0408">Iron</keyword>
<organism evidence="8 9">
    <name type="scientific">Phenylobacterium montanum</name>
    <dbReference type="NCBI Taxonomy" id="2823693"/>
    <lineage>
        <taxon>Bacteria</taxon>
        <taxon>Pseudomonadati</taxon>
        <taxon>Pseudomonadota</taxon>
        <taxon>Alphaproteobacteria</taxon>
        <taxon>Caulobacterales</taxon>
        <taxon>Caulobacteraceae</taxon>
        <taxon>Phenylobacterium</taxon>
    </lineage>
</organism>
<keyword evidence="9" id="KW-1185">Reference proteome</keyword>
<evidence type="ECO:0000313" key="9">
    <source>
        <dbReference type="Proteomes" id="UP000676409"/>
    </source>
</evidence>
<protein>
    <recommendedName>
        <fullName evidence="7">High potential iron-sulfur proteins family profile domain-containing protein</fullName>
    </recommendedName>
</protein>
<evidence type="ECO:0000259" key="7">
    <source>
        <dbReference type="PROSITE" id="PS51373"/>
    </source>
</evidence>
<keyword evidence="4" id="KW-0249">Electron transport</keyword>
<dbReference type="InterPro" id="IPR036369">
    <property type="entry name" value="HIPIP_sf"/>
</dbReference>
<evidence type="ECO:0000313" key="8">
    <source>
        <dbReference type="EMBL" id="QUD89829.1"/>
    </source>
</evidence>
<dbReference type="EMBL" id="CP073078">
    <property type="protein sequence ID" value="QUD89829.1"/>
    <property type="molecule type" value="Genomic_DNA"/>
</dbReference>
<dbReference type="Gene3D" id="4.10.490.10">
    <property type="entry name" value="High potential iron-sulphur protein"/>
    <property type="match status" value="1"/>
</dbReference>
<proteinExistence type="predicted"/>
<gene>
    <name evidence="8" type="ORF">KCG34_08150</name>
</gene>
<dbReference type="GO" id="GO:0046872">
    <property type="term" value="F:metal ion binding"/>
    <property type="evidence" value="ECO:0007669"/>
    <property type="project" value="UniProtKB-KW"/>
</dbReference>
<dbReference type="Proteomes" id="UP000676409">
    <property type="component" value="Chromosome"/>
</dbReference>
<dbReference type="GO" id="GO:0009055">
    <property type="term" value="F:electron transfer activity"/>
    <property type="evidence" value="ECO:0007669"/>
    <property type="project" value="InterPro"/>
</dbReference>
<dbReference type="GO" id="GO:0019646">
    <property type="term" value="P:aerobic electron transport chain"/>
    <property type="evidence" value="ECO:0007669"/>
    <property type="project" value="InterPro"/>
</dbReference>
<evidence type="ECO:0000256" key="5">
    <source>
        <dbReference type="ARBA" id="ARBA00023004"/>
    </source>
</evidence>
<sequence length="101" mass="10812">MPADDPRHFDRRHILRRGGVLFAFGAALTTASHATAASKVSKEFVKYQYSPKDGLSCGVCASFVLPDGGTNGATGTCKIVEGPIPQTGWCEFFSKPRRPAP</sequence>
<dbReference type="SUPFAM" id="SSF57652">
    <property type="entry name" value="HIPIP (high potential iron protein)"/>
    <property type="match status" value="1"/>
</dbReference>
<dbReference type="InterPro" id="IPR006311">
    <property type="entry name" value="TAT_signal"/>
</dbReference>
<dbReference type="PROSITE" id="PS51318">
    <property type="entry name" value="TAT"/>
    <property type="match status" value="1"/>
</dbReference>
<dbReference type="AlphaFoldDB" id="A0A975G3F3"/>
<dbReference type="KEGG" id="caul:KCG34_08150"/>
<dbReference type="GO" id="GO:0051539">
    <property type="term" value="F:4 iron, 4 sulfur cluster binding"/>
    <property type="evidence" value="ECO:0007669"/>
    <property type="project" value="UniProtKB-KW"/>
</dbReference>
<keyword evidence="3" id="KW-0479">Metal-binding</keyword>
<keyword evidence="1" id="KW-0813">Transport</keyword>
<evidence type="ECO:0000256" key="3">
    <source>
        <dbReference type="ARBA" id="ARBA00022723"/>
    </source>
</evidence>
<name>A0A975G3F3_9CAUL</name>
<evidence type="ECO:0000256" key="1">
    <source>
        <dbReference type="ARBA" id="ARBA00022448"/>
    </source>
</evidence>
<reference evidence="8" key="1">
    <citation type="submission" date="2021-04" db="EMBL/GenBank/DDBJ databases">
        <title>The complete genome sequence of Caulobacter sp. S6.</title>
        <authorList>
            <person name="Tang Y."/>
            <person name="Ouyang W."/>
            <person name="Liu Q."/>
            <person name="Huang B."/>
            <person name="Guo Z."/>
            <person name="Lei P."/>
        </authorList>
    </citation>
    <scope>NUCLEOTIDE SEQUENCE</scope>
    <source>
        <strain evidence="8">S6</strain>
    </source>
</reference>
<accession>A0A975G3F3</accession>
<feature type="domain" description="High potential iron-sulfur proteins family profile" evidence="7">
    <location>
        <begin position="28"/>
        <end position="98"/>
    </location>
</feature>
<evidence type="ECO:0000256" key="6">
    <source>
        <dbReference type="ARBA" id="ARBA00023014"/>
    </source>
</evidence>
<dbReference type="InterPro" id="IPR000170">
    <property type="entry name" value="High_potential_FeS_prot"/>
</dbReference>
<evidence type="ECO:0000256" key="2">
    <source>
        <dbReference type="ARBA" id="ARBA00022485"/>
    </source>
</evidence>
<dbReference type="PROSITE" id="PS51373">
    <property type="entry name" value="HIPIP"/>
    <property type="match status" value="1"/>
</dbReference>
<evidence type="ECO:0000256" key="4">
    <source>
        <dbReference type="ARBA" id="ARBA00022982"/>
    </source>
</evidence>
<dbReference type="RefSeq" id="WP_211939881.1">
    <property type="nucleotide sequence ID" value="NZ_CP073078.1"/>
</dbReference>
<keyword evidence="2" id="KW-0004">4Fe-4S</keyword>